<name>A0A3G2T3G5_9GAMM</name>
<evidence type="ECO:0000313" key="1">
    <source>
        <dbReference type="EMBL" id="AYO54810.1"/>
    </source>
</evidence>
<sequence>MSDHTSSTLDETSTLTLERCTTCKELVNANELDPNYDGPLATYSDQSYCTLKCMLEPKTVKTSINES</sequence>
<proteinExistence type="predicted"/>
<evidence type="ECO:0000313" key="2">
    <source>
        <dbReference type="Proteomes" id="UP000279962"/>
    </source>
</evidence>
<gene>
    <name evidence="1" type="ORF">CDG68_14625</name>
</gene>
<dbReference type="RefSeq" id="WP_087553959.1">
    <property type="nucleotide sequence ID" value="NZ_CP033133.1"/>
</dbReference>
<dbReference type="EMBL" id="CP033133">
    <property type="protein sequence ID" value="AYO54810.1"/>
    <property type="molecule type" value="Genomic_DNA"/>
</dbReference>
<organism evidence="1 2">
    <name type="scientific">Acinetobacter wuhouensis</name>
    <dbReference type="NCBI Taxonomy" id="1879050"/>
    <lineage>
        <taxon>Bacteria</taxon>
        <taxon>Pseudomonadati</taxon>
        <taxon>Pseudomonadota</taxon>
        <taxon>Gammaproteobacteria</taxon>
        <taxon>Moraxellales</taxon>
        <taxon>Moraxellaceae</taxon>
        <taxon>Acinetobacter</taxon>
    </lineage>
</organism>
<protein>
    <submittedName>
        <fullName evidence="1">Uncharacterized protein</fullName>
    </submittedName>
</protein>
<dbReference type="Proteomes" id="UP000279962">
    <property type="component" value="Chromosome"/>
</dbReference>
<accession>A0A3G2T3G5</accession>
<dbReference type="AlphaFoldDB" id="A0A3G2T3G5"/>
<reference evidence="1 2" key="1">
    <citation type="submission" date="2018-10" db="EMBL/GenBank/DDBJ databases">
        <title>The complete genome of Acinetobacter wuhouensis strain WCHAW010062.</title>
        <authorList>
            <person name="Hu Y."/>
            <person name="Long H."/>
            <person name="Feng Y."/>
            <person name="Zong Z."/>
        </authorList>
    </citation>
    <scope>NUCLEOTIDE SEQUENCE [LARGE SCALE GENOMIC DNA]</scope>
    <source>
        <strain evidence="1 2">WCHAW010062</strain>
    </source>
</reference>